<name>A0A9D1DA95_9FIRM</name>
<feature type="transmembrane region" description="Helical" evidence="2">
    <location>
        <begin position="336"/>
        <end position="359"/>
    </location>
</feature>
<evidence type="ECO:0000313" key="3">
    <source>
        <dbReference type="EMBL" id="HIR14262.1"/>
    </source>
</evidence>
<keyword evidence="2" id="KW-0472">Membrane</keyword>
<feature type="transmembrane region" description="Helical" evidence="2">
    <location>
        <begin position="449"/>
        <end position="469"/>
    </location>
</feature>
<evidence type="ECO:0000256" key="1">
    <source>
        <dbReference type="SAM" id="MobiDB-lite"/>
    </source>
</evidence>
<sequence>MKQSKYTAGIIQLLAVAVLAGLSVYTALNTGILSNLGQEEIYWERARFLLGQGGASNYNGSSLCSLGYSLVLVPICAILKSPYAAYKAAILLNGGFLCLGYLLSVKTARKLFAEEKTVFLSAACFFASLCPALAASRSFTGPEMLLALLVWLSLYLLLSIKENCTSGKLAGLAACMILGGFLQIAFLGVILAAVILLGIYVKKKRVAETSFLYFCLAVLLGLALGNIAERVFLYSFAKDMDITVTSSLELFLDSLMTGWENNYLLGVFRGLCGKLYALLAGSFLLLAPGLWHCIKGLFPGRDTKAARKRQIFCPEVFLFFALELLVIVLYDNSRSTAVALISVNYVEVALPPMLLLGAVQIRRTACWVKELTGYLLTLCVCALVTANLYQTQGITSISSTNNGILMLFQDWGMTPVAVIYGSACLVILAAILVCFCVKSSLKRKWMNRAFRAVGFLGSAGCFLVFGLLVCRHTAVHANESNTRNIAPIASVISETKTQGDYHYLMGTGSDQNLSILQSLAPEQWIQMEKNNGKERAEFYEEVRSGEKSADVIITGTGESLIEETMPDELPDYRLIYMTTSYAIWARRGSEKEQSLEETVSGRLQYLELRSVSELQAELPSDEEVEQENQDAEAATEAAAEDQEEELPGNDSQNQVDGAIGDELSAEEETEADAEEGAEADGLAGEDAEEAEADGIIGEDAEEAEADGILGENAEADAEEAAEEETEEAAETENQSEENGSALSSQRKTYGGRTYLAPGTYRIEIYFRRLDSEEGLTGQIRLSDSNGTIITEKTDDGIFDAGDTGAVVVEFTNRDVMRNFRVVISGTLAGHTEVTDIYYWKTSSAYTVGLNGNNGTDAPCEAIQEVEALCENQGTVAYVGDVMTDSSDLSTRCFEAGLPGYTVEVISKEESESTEATYLIGPTASHSYYYAMEDYSVIDKTRFYTVLVRNDSEQYEKFTENGGTILSEGRELLAAAFTDEETASGPIALDAGSYIFRGEIQDQAGTGAVVQVKNGEEILAEQELSGRTVEIPFALPERCIQLSCTVRTEDGETLDVTDWSIELTSEKYQFGQEEEELDSLLDIINDLGQGVTVAAVQELDKIKEEDTQYDYLQEQLPDAEVEVRSFTEANNAADDPLLLTCGLSENYLRLLGKYCILGHAGQYTLWARCEGENVQKAMENGVEILSSAKKISPASLMAVTGTENETEAIAELPEAVYNVYLEVDVSDLEKDDTIEFMLLCDKTEEEIEDEIQELEDTGYTRREAEEEVEEQVVCGSATYEAYGLDGENEMVYAIRTNQSRQLLNLTVDAYTWTANAVESEIIWVEIV</sequence>
<protein>
    <submittedName>
        <fullName evidence="3">Uncharacterized protein</fullName>
    </submittedName>
</protein>
<gene>
    <name evidence="3" type="ORF">IAB31_10120</name>
</gene>
<evidence type="ECO:0000256" key="2">
    <source>
        <dbReference type="SAM" id="Phobius"/>
    </source>
</evidence>
<feature type="transmembrane region" description="Helical" evidence="2">
    <location>
        <begin position="170"/>
        <end position="199"/>
    </location>
</feature>
<dbReference type="EMBL" id="DVGK01000112">
    <property type="protein sequence ID" value="HIR14262.1"/>
    <property type="molecule type" value="Genomic_DNA"/>
</dbReference>
<feature type="compositionally biased region" description="Acidic residues" evidence="1">
    <location>
        <begin position="619"/>
        <end position="630"/>
    </location>
</feature>
<feature type="transmembrane region" description="Helical" evidence="2">
    <location>
        <begin position="7"/>
        <end position="28"/>
    </location>
</feature>
<keyword evidence="2" id="KW-0812">Transmembrane</keyword>
<comment type="caution">
    <text evidence="3">The sequence shown here is derived from an EMBL/GenBank/DDBJ whole genome shotgun (WGS) entry which is preliminary data.</text>
</comment>
<feature type="transmembrane region" description="Helical" evidence="2">
    <location>
        <begin position="86"/>
        <end position="105"/>
    </location>
</feature>
<proteinExistence type="predicted"/>
<feature type="compositionally biased region" description="Acidic residues" evidence="1">
    <location>
        <begin position="663"/>
        <end position="690"/>
    </location>
</feature>
<organism evidence="3 4">
    <name type="scientific">Candidatus Choladousia intestinavium</name>
    <dbReference type="NCBI Taxonomy" id="2840727"/>
    <lineage>
        <taxon>Bacteria</taxon>
        <taxon>Bacillati</taxon>
        <taxon>Bacillota</taxon>
        <taxon>Clostridia</taxon>
        <taxon>Lachnospirales</taxon>
        <taxon>Lachnospiraceae</taxon>
        <taxon>Lachnospiraceae incertae sedis</taxon>
        <taxon>Candidatus Choladousia</taxon>
    </lineage>
</organism>
<feature type="compositionally biased region" description="Acidic residues" evidence="1">
    <location>
        <begin position="715"/>
        <end position="735"/>
    </location>
</feature>
<feature type="transmembrane region" description="Helical" evidence="2">
    <location>
        <begin position="275"/>
        <end position="298"/>
    </location>
</feature>
<feature type="transmembrane region" description="Helical" evidence="2">
    <location>
        <begin position="371"/>
        <end position="389"/>
    </location>
</feature>
<feature type="transmembrane region" description="Helical" evidence="2">
    <location>
        <begin position="211"/>
        <end position="228"/>
    </location>
</feature>
<feature type="transmembrane region" description="Helical" evidence="2">
    <location>
        <begin position="117"/>
        <end position="135"/>
    </location>
</feature>
<reference evidence="3" key="2">
    <citation type="journal article" date="2021" name="PeerJ">
        <title>Extensive microbial diversity within the chicken gut microbiome revealed by metagenomics and culture.</title>
        <authorList>
            <person name="Gilroy R."/>
            <person name="Ravi A."/>
            <person name="Getino M."/>
            <person name="Pursley I."/>
            <person name="Horton D.L."/>
            <person name="Alikhan N.F."/>
            <person name="Baker D."/>
            <person name="Gharbi K."/>
            <person name="Hall N."/>
            <person name="Watson M."/>
            <person name="Adriaenssens E.M."/>
            <person name="Foster-Nyarko E."/>
            <person name="Jarju S."/>
            <person name="Secka A."/>
            <person name="Antonio M."/>
            <person name="Oren A."/>
            <person name="Chaudhuri R.R."/>
            <person name="La Ragione R."/>
            <person name="Hildebrand F."/>
            <person name="Pallen M.J."/>
        </authorList>
    </citation>
    <scope>NUCLEOTIDE SEQUENCE</scope>
    <source>
        <strain evidence="3">ChiSjej4B22-8148</strain>
    </source>
</reference>
<feature type="transmembrane region" description="Helical" evidence="2">
    <location>
        <begin position="310"/>
        <end position="330"/>
    </location>
</feature>
<feature type="transmembrane region" description="Helical" evidence="2">
    <location>
        <begin position="58"/>
        <end position="79"/>
    </location>
</feature>
<feature type="transmembrane region" description="Helical" evidence="2">
    <location>
        <begin position="417"/>
        <end position="437"/>
    </location>
</feature>
<feature type="region of interest" description="Disordered" evidence="1">
    <location>
        <begin position="616"/>
        <end position="690"/>
    </location>
</feature>
<reference evidence="3" key="1">
    <citation type="submission" date="2020-10" db="EMBL/GenBank/DDBJ databases">
        <authorList>
            <person name="Gilroy R."/>
        </authorList>
    </citation>
    <scope>NUCLEOTIDE SEQUENCE</scope>
    <source>
        <strain evidence="3">ChiSjej4B22-8148</strain>
    </source>
</reference>
<feature type="region of interest" description="Disordered" evidence="1">
    <location>
        <begin position="715"/>
        <end position="746"/>
    </location>
</feature>
<evidence type="ECO:0000313" key="4">
    <source>
        <dbReference type="Proteomes" id="UP000886757"/>
    </source>
</evidence>
<dbReference type="Proteomes" id="UP000886757">
    <property type="component" value="Unassembled WGS sequence"/>
</dbReference>
<feature type="compositionally biased region" description="Acidic residues" evidence="1">
    <location>
        <begin position="638"/>
        <end position="647"/>
    </location>
</feature>
<keyword evidence="2" id="KW-1133">Transmembrane helix</keyword>
<accession>A0A9D1DA95</accession>